<evidence type="ECO:0000256" key="1">
    <source>
        <dbReference type="SAM" id="MobiDB-lite"/>
    </source>
</evidence>
<dbReference type="Proteomes" id="UP000059680">
    <property type="component" value="Chromosome 12"/>
</dbReference>
<feature type="compositionally biased region" description="Basic residues" evidence="1">
    <location>
        <begin position="59"/>
        <end position="71"/>
    </location>
</feature>
<reference evidence="3" key="1">
    <citation type="journal article" date="2005" name="Nature">
        <title>The map-based sequence of the rice genome.</title>
        <authorList>
            <consortium name="International rice genome sequencing project (IRGSP)"/>
            <person name="Matsumoto T."/>
            <person name="Wu J."/>
            <person name="Kanamori H."/>
            <person name="Katayose Y."/>
            <person name="Fujisawa M."/>
            <person name="Namiki N."/>
            <person name="Mizuno H."/>
            <person name="Yamamoto K."/>
            <person name="Antonio B.A."/>
            <person name="Baba T."/>
            <person name="Sakata K."/>
            <person name="Nagamura Y."/>
            <person name="Aoki H."/>
            <person name="Arikawa K."/>
            <person name="Arita K."/>
            <person name="Bito T."/>
            <person name="Chiden Y."/>
            <person name="Fujitsuka N."/>
            <person name="Fukunaka R."/>
            <person name="Hamada M."/>
            <person name="Harada C."/>
            <person name="Hayashi A."/>
            <person name="Hijishita S."/>
            <person name="Honda M."/>
            <person name="Hosokawa S."/>
            <person name="Ichikawa Y."/>
            <person name="Idonuma A."/>
            <person name="Iijima M."/>
            <person name="Ikeda M."/>
            <person name="Ikeno M."/>
            <person name="Ito K."/>
            <person name="Ito S."/>
            <person name="Ito T."/>
            <person name="Ito Y."/>
            <person name="Ito Y."/>
            <person name="Iwabuchi A."/>
            <person name="Kamiya K."/>
            <person name="Karasawa W."/>
            <person name="Kurita K."/>
            <person name="Katagiri S."/>
            <person name="Kikuta A."/>
            <person name="Kobayashi H."/>
            <person name="Kobayashi N."/>
            <person name="Machita K."/>
            <person name="Maehara T."/>
            <person name="Masukawa M."/>
            <person name="Mizubayashi T."/>
            <person name="Mukai Y."/>
            <person name="Nagasaki H."/>
            <person name="Nagata Y."/>
            <person name="Naito S."/>
            <person name="Nakashima M."/>
            <person name="Nakama Y."/>
            <person name="Nakamichi Y."/>
            <person name="Nakamura M."/>
            <person name="Meguro A."/>
            <person name="Negishi M."/>
            <person name="Ohta I."/>
            <person name="Ohta T."/>
            <person name="Okamoto M."/>
            <person name="Ono N."/>
            <person name="Saji S."/>
            <person name="Sakaguchi M."/>
            <person name="Sakai K."/>
            <person name="Shibata M."/>
            <person name="Shimokawa T."/>
            <person name="Song J."/>
            <person name="Takazaki Y."/>
            <person name="Terasawa K."/>
            <person name="Tsugane M."/>
            <person name="Tsuji K."/>
            <person name="Ueda S."/>
            <person name="Waki K."/>
            <person name="Yamagata H."/>
            <person name="Yamamoto M."/>
            <person name="Yamamoto S."/>
            <person name="Yamane H."/>
            <person name="Yoshiki S."/>
            <person name="Yoshihara R."/>
            <person name="Yukawa K."/>
            <person name="Zhong H."/>
            <person name="Yano M."/>
            <person name="Yuan Q."/>
            <person name="Ouyang S."/>
            <person name="Liu J."/>
            <person name="Jones K.M."/>
            <person name="Gansberger K."/>
            <person name="Moffat K."/>
            <person name="Hill J."/>
            <person name="Bera J."/>
            <person name="Fadrosh D."/>
            <person name="Jin S."/>
            <person name="Johri S."/>
            <person name="Kim M."/>
            <person name="Overton L."/>
            <person name="Reardon M."/>
            <person name="Tsitrin T."/>
            <person name="Vuong H."/>
            <person name="Weaver B."/>
            <person name="Ciecko A."/>
            <person name="Tallon L."/>
            <person name="Jackson J."/>
            <person name="Pai G."/>
            <person name="Aken S.V."/>
            <person name="Utterback T."/>
            <person name="Reidmuller S."/>
            <person name="Feldblyum T."/>
            <person name="Hsiao J."/>
            <person name="Zismann V."/>
            <person name="Iobst S."/>
            <person name="de Vazeille A.R."/>
            <person name="Buell C.R."/>
            <person name="Ying K."/>
            <person name="Li Y."/>
            <person name="Lu T."/>
            <person name="Huang Y."/>
            <person name="Zhao Q."/>
            <person name="Feng Q."/>
            <person name="Zhang L."/>
            <person name="Zhu J."/>
            <person name="Weng Q."/>
            <person name="Mu J."/>
            <person name="Lu Y."/>
            <person name="Fan D."/>
            <person name="Liu Y."/>
            <person name="Guan J."/>
            <person name="Zhang Y."/>
            <person name="Yu S."/>
            <person name="Liu X."/>
            <person name="Zhang Y."/>
            <person name="Hong G."/>
            <person name="Han B."/>
            <person name="Choisne N."/>
            <person name="Demange N."/>
            <person name="Orjeda G."/>
            <person name="Samain S."/>
            <person name="Cattolico L."/>
            <person name="Pelletier E."/>
            <person name="Couloux A."/>
            <person name="Segurens B."/>
            <person name="Wincker P."/>
            <person name="D'Hont A."/>
            <person name="Scarpelli C."/>
            <person name="Weissenbach J."/>
            <person name="Salanoubat M."/>
            <person name="Quetier F."/>
            <person name="Yu Y."/>
            <person name="Kim H.R."/>
            <person name="Rambo T."/>
            <person name="Currie J."/>
            <person name="Collura K."/>
            <person name="Luo M."/>
            <person name="Yang T."/>
            <person name="Ammiraju J.S.S."/>
            <person name="Engler F."/>
            <person name="Soderlund C."/>
            <person name="Wing R.A."/>
            <person name="Palmer L.E."/>
            <person name="de la Bastide M."/>
            <person name="Spiegel L."/>
            <person name="Nascimento L."/>
            <person name="Zutavern T."/>
            <person name="O'Shaughnessy A."/>
            <person name="Dike S."/>
            <person name="Dedhia N."/>
            <person name="Preston R."/>
            <person name="Balija V."/>
            <person name="McCombie W.R."/>
            <person name="Chow T."/>
            <person name="Chen H."/>
            <person name="Chung M."/>
            <person name="Chen C."/>
            <person name="Shaw J."/>
            <person name="Wu H."/>
            <person name="Hsiao K."/>
            <person name="Chao Y."/>
            <person name="Chu M."/>
            <person name="Cheng C."/>
            <person name="Hour A."/>
            <person name="Lee P."/>
            <person name="Lin S."/>
            <person name="Lin Y."/>
            <person name="Liou J."/>
            <person name="Liu S."/>
            <person name="Hsing Y."/>
            <person name="Raghuvanshi S."/>
            <person name="Mohanty A."/>
            <person name="Bharti A.K."/>
            <person name="Gaur A."/>
            <person name="Gupta V."/>
            <person name="Kumar D."/>
            <person name="Ravi V."/>
            <person name="Vij S."/>
            <person name="Kapur A."/>
            <person name="Khurana P."/>
            <person name="Khurana P."/>
            <person name="Khurana J.P."/>
            <person name="Tyagi A.K."/>
            <person name="Gaikwad K."/>
            <person name="Singh A."/>
            <person name="Dalal V."/>
            <person name="Srivastava S."/>
            <person name="Dixit A."/>
            <person name="Pal A.K."/>
            <person name="Ghazi I.A."/>
            <person name="Yadav M."/>
            <person name="Pandit A."/>
            <person name="Bhargava A."/>
            <person name="Sureshbabu K."/>
            <person name="Batra K."/>
            <person name="Sharma T.R."/>
            <person name="Mohapatra T."/>
            <person name="Singh N.K."/>
            <person name="Messing J."/>
            <person name="Nelson A.B."/>
            <person name="Fuks G."/>
            <person name="Kavchok S."/>
            <person name="Keizer G."/>
            <person name="Linton E."/>
            <person name="Llaca V."/>
            <person name="Song R."/>
            <person name="Tanyolac B."/>
            <person name="Young S."/>
            <person name="Ho-Il K."/>
            <person name="Hahn J.H."/>
            <person name="Sangsakoo G."/>
            <person name="Vanavichit A."/>
            <person name="de Mattos Luiz.A.T."/>
            <person name="Zimmer P.D."/>
            <person name="Malone G."/>
            <person name="Dellagostin O."/>
            <person name="de Oliveira A.C."/>
            <person name="Bevan M."/>
            <person name="Bancroft I."/>
            <person name="Minx P."/>
            <person name="Cordum H."/>
            <person name="Wilson R."/>
            <person name="Cheng Z."/>
            <person name="Jin W."/>
            <person name="Jiang J."/>
            <person name="Leong S.A."/>
            <person name="Iwama H."/>
            <person name="Gojobori T."/>
            <person name="Itoh T."/>
            <person name="Niimura Y."/>
            <person name="Fujii Y."/>
            <person name="Habara T."/>
            <person name="Sakai H."/>
            <person name="Sato Y."/>
            <person name="Wilson G."/>
            <person name="Kumar K."/>
            <person name="McCouch S."/>
            <person name="Juretic N."/>
            <person name="Hoen D."/>
            <person name="Wright S."/>
            <person name="Bruskiewich R."/>
            <person name="Bureau T."/>
            <person name="Miyao A."/>
            <person name="Hirochika H."/>
            <person name="Nishikawa T."/>
            <person name="Kadowaki K."/>
            <person name="Sugiura M."/>
            <person name="Burr B."/>
            <person name="Sasaki T."/>
        </authorList>
    </citation>
    <scope>NUCLEOTIDE SEQUENCE [LARGE SCALE GENOMIC DNA]</scope>
    <source>
        <strain evidence="3">cv. Nipponbare</strain>
    </source>
</reference>
<organism evidence="2 3">
    <name type="scientific">Oryza sativa subsp. japonica</name>
    <name type="common">Rice</name>
    <dbReference type="NCBI Taxonomy" id="39947"/>
    <lineage>
        <taxon>Eukaryota</taxon>
        <taxon>Viridiplantae</taxon>
        <taxon>Streptophyta</taxon>
        <taxon>Embryophyta</taxon>
        <taxon>Tracheophyta</taxon>
        <taxon>Spermatophyta</taxon>
        <taxon>Magnoliopsida</taxon>
        <taxon>Liliopsida</taxon>
        <taxon>Poales</taxon>
        <taxon>Poaceae</taxon>
        <taxon>BOP clade</taxon>
        <taxon>Oryzoideae</taxon>
        <taxon>Oryzeae</taxon>
        <taxon>Oryzinae</taxon>
        <taxon>Oryza</taxon>
        <taxon>Oryza sativa</taxon>
    </lineage>
</organism>
<proteinExistence type="predicted"/>
<dbReference type="EMBL" id="AP014968">
    <property type="protein sequence ID" value="BAT17102.1"/>
    <property type="molecule type" value="Genomic_DNA"/>
</dbReference>
<protein>
    <submittedName>
        <fullName evidence="2">Os12g0472432 protein</fullName>
    </submittedName>
</protein>
<feature type="compositionally biased region" description="Basic residues" evidence="1">
    <location>
        <begin position="28"/>
        <end position="39"/>
    </location>
</feature>
<accession>A0A0P0Y9Z9</accession>
<evidence type="ECO:0000313" key="2">
    <source>
        <dbReference type="EMBL" id="BAT17102.1"/>
    </source>
</evidence>
<sequence length="107" mass="11540">MGSRGRHLSDLRHGGPSLLLATASLGRGQHKTSPRRRIRREKEEDTGSGGRGRSEKGRMQPRRHPSLLHHHRAGEMVVVVLPSLPSLEVPSPAIPPVADSSASPSLP</sequence>
<feature type="region of interest" description="Disordered" evidence="1">
    <location>
        <begin position="86"/>
        <end position="107"/>
    </location>
</feature>
<dbReference type="AlphaFoldDB" id="A0A0P0Y9Z9"/>
<name>A0A0P0Y9Z9_ORYSJ</name>
<reference evidence="2 3" key="3">
    <citation type="journal article" date="2013" name="Rice">
        <title>Improvement of the Oryza sativa Nipponbare reference genome using next generation sequence and optical map data.</title>
        <authorList>
            <person name="Kawahara Y."/>
            <person name="de la Bastide M."/>
            <person name="Hamilton J.P."/>
            <person name="Kanamori H."/>
            <person name="McCombie W.R."/>
            <person name="Ouyang S."/>
            <person name="Schwartz D.C."/>
            <person name="Tanaka T."/>
            <person name="Wu J."/>
            <person name="Zhou S."/>
            <person name="Childs K.L."/>
            <person name="Davidson R.M."/>
            <person name="Lin H."/>
            <person name="Quesada-Ocampo L."/>
            <person name="Vaillancourt B."/>
            <person name="Sakai H."/>
            <person name="Lee S.S."/>
            <person name="Kim J."/>
            <person name="Numa H."/>
            <person name="Itoh T."/>
            <person name="Buell C.R."/>
            <person name="Matsumoto T."/>
        </authorList>
    </citation>
    <scope>NUCLEOTIDE SEQUENCE [LARGE SCALE GENOMIC DNA]</scope>
    <source>
        <strain evidence="3">cv. Nipponbare</strain>
    </source>
</reference>
<dbReference type="PaxDb" id="39947-A0A0P0Y9Z9"/>
<gene>
    <name evidence="2" type="ordered locus">Os12g0472432</name>
    <name evidence="2" type="ORF">OSNPB_120472432</name>
</gene>
<keyword evidence="3" id="KW-1185">Reference proteome</keyword>
<evidence type="ECO:0000313" key="3">
    <source>
        <dbReference type="Proteomes" id="UP000059680"/>
    </source>
</evidence>
<dbReference type="InParanoid" id="A0A0P0Y9Z9"/>
<reference evidence="2 3" key="2">
    <citation type="journal article" date="2013" name="Plant Cell Physiol.">
        <title>Rice Annotation Project Database (RAP-DB): an integrative and interactive database for rice genomics.</title>
        <authorList>
            <person name="Sakai H."/>
            <person name="Lee S.S."/>
            <person name="Tanaka T."/>
            <person name="Numa H."/>
            <person name="Kim J."/>
            <person name="Kawahara Y."/>
            <person name="Wakimoto H."/>
            <person name="Yang C.C."/>
            <person name="Iwamoto M."/>
            <person name="Abe T."/>
            <person name="Yamada Y."/>
            <person name="Muto A."/>
            <person name="Inokuchi H."/>
            <person name="Ikemura T."/>
            <person name="Matsumoto T."/>
            <person name="Sasaki T."/>
            <person name="Itoh T."/>
        </authorList>
    </citation>
    <scope>NUCLEOTIDE SEQUENCE [LARGE SCALE GENOMIC DNA]</scope>
    <source>
        <strain evidence="3">cv. Nipponbare</strain>
    </source>
</reference>
<feature type="region of interest" description="Disordered" evidence="1">
    <location>
        <begin position="1"/>
        <end position="71"/>
    </location>
</feature>